<organism evidence="1 2">
    <name type="scientific">Populus alba x Populus x berolinensis</name>
    <dbReference type="NCBI Taxonomy" id="444605"/>
    <lineage>
        <taxon>Eukaryota</taxon>
        <taxon>Viridiplantae</taxon>
        <taxon>Streptophyta</taxon>
        <taxon>Embryophyta</taxon>
        <taxon>Tracheophyta</taxon>
        <taxon>Spermatophyta</taxon>
        <taxon>Magnoliopsida</taxon>
        <taxon>eudicotyledons</taxon>
        <taxon>Gunneridae</taxon>
        <taxon>Pentapetalae</taxon>
        <taxon>rosids</taxon>
        <taxon>fabids</taxon>
        <taxon>Malpighiales</taxon>
        <taxon>Salicaceae</taxon>
        <taxon>Saliceae</taxon>
        <taxon>Populus</taxon>
    </lineage>
</organism>
<sequence length="28" mass="3241">MFAGFSSSRRVPKTWLYKLIPIKAEGKE</sequence>
<name>A0AAD6W752_9ROSI</name>
<proteinExistence type="predicted"/>
<evidence type="ECO:0000313" key="2">
    <source>
        <dbReference type="Proteomes" id="UP001164929"/>
    </source>
</evidence>
<gene>
    <name evidence="1" type="ORF">NC653_011595</name>
</gene>
<protein>
    <submittedName>
        <fullName evidence="1">Uncharacterized protein</fullName>
    </submittedName>
</protein>
<evidence type="ECO:0000313" key="1">
    <source>
        <dbReference type="EMBL" id="KAJ7001206.1"/>
    </source>
</evidence>
<dbReference type="Proteomes" id="UP001164929">
    <property type="component" value="Chromosome 4"/>
</dbReference>
<dbReference type="EMBL" id="JAQIZT010000004">
    <property type="protein sequence ID" value="KAJ7001206.1"/>
    <property type="molecule type" value="Genomic_DNA"/>
</dbReference>
<accession>A0AAD6W752</accession>
<dbReference type="AlphaFoldDB" id="A0AAD6W752"/>
<reference evidence="1 2" key="1">
    <citation type="journal article" date="2023" name="Mol. Ecol. Resour.">
        <title>Chromosome-level genome assembly of a triploid poplar Populus alba 'Berolinensis'.</title>
        <authorList>
            <person name="Chen S."/>
            <person name="Yu Y."/>
            <person name="Wang X."/>
            <person name="Wang S."/>
            <person name="Zhang T."/>
            <person name="Zhou Y."/>
            <person name="He R."/>
            <person name="Meng N."/>
            <person name="Wang Y."/>
            <person name="Liu W."/>
            <person name="Liu Z."/>
            <person name="Liu J."/>
            <person name="Guo Q."/>
            <person name="Huang H."/>
            <person name="Sederoff R.R."/>
            <person name="Wang G."/>
            <person name="Qu G."/>
            <person name="Chen S."/>
        </authorList>
    </citation>
    <scope>NUCLEOTIDE SEQUENCE [LARGE SCALE GENOMIC DNA]</scope>
    <source>
        <strain evidence="1">SC-2020</strain>
    </source>
</reference>
<comment type="caution">
    <text evidence="1">The sequence shown here is derived from an EMBL/GenBank/DDBJ whole genome shotgun (WGS) entry which is preliminary data.</text>
</comment>
<keyword evidence="2" id="KW-1185">Reference proteome</keyword>